<dbReference type="PANTHER" id="PTHR47755">
    <property type="entry name" value="CELL DIVISION PROTEIN FTSX"/>
    <property type="match status" value="1"/>
</dbReference>
<dbReference type="InterPro" id="IPR004513">
    <property type="entry name" value="FtsX"/>
</dbReference>
<dbReference type="GO" id="GO:0005886">
    <property type="term" value="C:plasma membrane"/>
    <property type="evidence" value="ECO:0007669"/>
    <property type="project" value="UniProtKB-SubCell"/>
</dbReference>
<keyword evidence="8 10" id="KW-0472">Membrane</keyword>
<evidence type="ECO:0000256" key="6">
    <source>
        <dbReference type="ARBA" id="ARBA00022692"/>
    </source>
</evidence>
<dbReference type="PANTHER" id="PTHR47755:SF1">
    <property type="entry name" value="CELL DIVISION PROTEIN FTSX"/>
    <property type="match status" value="1"/>
</dbReference>
<reference evidence="15" key="1">
    <citation type="submission" date="2016-11" db="EMBL/GenBank/DDBJ databases">
        <authorList>
            <person name="Varghese N."/>
            <person name="Submissions S."/>
        </authorList>
    </citation>
    <scope>NUCLEOTIDE SEQUENCE [LARGE SCALE GENOMIC DNA]</scope>
    <source>
        <strain evidence="15">DSM 14826</strain>
    </source>
</reference>
<comment type="subcellular location">
    <subcellularLocation>
        <location evidence="1">Cell membrane</location>
        <topology evidence="1">Multi-pass membrane protein</topology>
    </subcellularLocation>
</comment>
<evidence type="ECO:0000256" key="9">
    <source>
        <dbReference type="ARBA" id="ARBA00023306"/>
    </source>
</evidence>
<comment type="similarity">
    <text evidence="2 10">Belongs to the ABC-4 integral membrane protein family. FtsX subfamily.</text>
</comment>
<dbReference type="Pfam" id="PF18075">
    <property type="entry name" value="FtsX_ECD"/>
    <property type="match status" value="1"/>
</dbReference>
<feature type="domain" description="FtsX extracellular" evidence="13">
    <location>
        <begin position="59"/>
        <end position="152"/>
    </location>
</feature>
<name>A0A1M6PDD6_9FIRM</name>
<organism evidence="14 15">
    <name type="scientific">Anaerobranca californiensis DSM 14826</name>
    <dbReference type="NCBI Taxonomy" id="1120989"/>
    <lineage>
        <taxon>Bacteria</taxon>
        <taxon>Bacillati</taxon>
        <taxon>Bacillota</taxon>
        <taxon>Clostridia</taxon>
        <taxon>Eubacteriales</taxon>
        <taxon>Proteinivoracaceae</taxon>
        <taxon>Anaerobranca</taxon>
    </lineage>
</organism>
<dbReference type="EMBL" id="FRAI01000014">
    <property type="protein sequence ID" value="SHK05963.1"/>
    <property type="molecule type" value="Genomic_DNA"/>
</dbReference>
<keyword evidence="15" id="KW-1185">Reference proteome</keyword>
<comment type="function">
    <text evidence="10">Part of the ABC transporter FtsEX involved in asymmetric cellular division facilitating the initiation of sporulation.</text>
</comment>
<keyword evidence="5 10" id="KW-0132">Cell division</keyword>
<dbReference type="Pfam" id="PF02687">
    <property type="entry name" value="FtsX"/>
    <property type="match status" value="1"/>
</dbReference>
<keyword evidence="6 11" id="KW-0812">Transmembrane</keyword>
<sequence length="299" mass="34019">MIFRNALYFIKEAILGVSKNRWMTIASAGVTFATLLVLGIFIIFNSNLQVMINELKSQVEIVAYLDLEAEEQEIELVRGELLAIRGIKEIRYVSKEEALERLREILGEYEDITAGFDERNPLPASFEIVLEDPEQVGDIAQRIEKIPFIDNVQYGQEVVEKLFAALNLIQWIGLSFMTIMFIMAVFLISNTIKLTVYARRKEITIMKFVGATDWFIRWPFIIEGLLLGAIGTSLSLLILYYGYNYALETVYSNIPETMLKIPLLTLEEIFPILVRYLTVLGLGLGALGSGISLRRFLKV</sequence>
<evidence type="ECO:0000259" key="13">
    <source>
        <dbReference type="Pfam" id="PF18075"/>
    </source>
</evidence>
<evidence type="ECO:0000256" key="11">
    <source>
        <dbReference type="SAM" id="Phobius"/>
    </source>
</evidence>
<dbReference type="STRING" id="1120989.SAMN02745227_01414"/>
<feature type="transmembrane region" description="Helical" evidence="11">
    <location>
        <begin position="272"/>
        <end position="293"/>
    </location>
</feature>
<dbReference type="InterPro" id="IPR058204">
    <property type="entry name" value="FtsX_firmicutes-type"/>
</dbReference>
<feature type="transmembrane region" description="Helical" evidence="11">
    <location>
        <begin position="21"/>
        <end position="44"/>
    </location>
</feature>
<dbReference type="OrthoDB" id="9812531at2"/>
<accession>A0A1M6PDD6</accession>
<proteinExistence type="inferred from homology"/>
<feature type="transmembrane region" description="Helical" evidence="11">
    <location>
        <begin position="168"/>
        <end position="197"/>
    </location>
</feature>
<evidence type="ECO:0000259" key="12">
    <source>
        <dbReference type="Pfam" id="PF02687"/>
    </source>
</evidence>
<evidence type="ECO:0000256" key="10">
    <source>
        <dbReference type="PIRNR" id="PIRNR003097"/>
    </source>
</evidence>
<dbReference type="Gene3D" id="3.30.70.3040">
    <property type="match status" value="1"/>
</dbReference>
<protein>
    <recommendedName>
        <fullName evidence="3 10">Cell division protein FtsX</fullName>
    </recommendedName>
</protein>
<feature type="domain" description="ABC3 transporter permease C-terminal" evidence="12">
    <location>
        <begin position="175"/>
        <end position="298"/>
    </location>
</feature>
<evidence type="ECO:0000256" key="7">
    <source>
        <dbReference type="ARBA" id="ARBA00022989"/>
    </source>
</evidence>
<dbReference type="AlphaFoldDB" id="A0A1M6PDD6"/>
<evidence type="ECO:0000256" key="3">
    <source>
        <dbReference type="ARBA" id="ARBA00021907"/>
    </source>
</evidence>
<keyword evidence="7 11" id="KW-1133">Transmembrane helix</keyword>
<evidence type="ECO:0000256" key="8">
    <source>
        <dbReference type="ARBA" id="ARBA00023136"/>
    </source>
</evidence>
<evidence type="ECO:0000313" key="15">
    <source>
        <dbReference type="Proteomes" id="UP000243547"/>
    </source>
</evidence>
<evidence type="ECO:0000256" key="2">
    <source>
        <dbReference type="ARBA" id="ARBA00007379"/>
    </source>
</evidence>
<evidence type="ECO:0000256" key="4">
    <source>
        <dbReference type="ARBA" id="ARBA00022475"/>
    </source>
</evidence>
<evidence type="ECO:0000256" key="5">
    <source>
        <dbReference type="ARBA" id="ARBA00022618"/>
    </source>
</evidence>
<evidence type="ECO:0000313" key="14">
    <source>
        <dbReference type="EMBL" id="SHK05963.1"/>
    </source>
</evidence>
<dbReference type="InterPro" id="IPR040690">
    <property type="entry name" value="FtsX_ECD"/>
</dbReference>
<dbReference type="InterPro" id="IPR003838">
    <property type="entry name" value="ABC3_permease_C"/>
</dbReference>
<gene>
    <name evidence="14" type="ORF">SAMN02745227_01414</name>
</gene>
<dbReference type="NCBIfam" id="NF038347">
    <property type="entry name" value="FtsX_Gpos"/>
    <property type="match status" value="1"/>
</dbReference>
<feature type="transmembrane region" description="Helical" evidence="11">
    <location>
        <begin position="218"/>
        <end position="243"/>
    </location>
</feature>
<dbReference type="GO" id="GO:0051301">
    <property type="term" value="P:cell division"/>
    <property type="evidence" value="ECO:0007669"/>
    <property type="project" value="UniProtKB-KW"/>
</dbReference>
<dbReference type="Proteomes" id="UP000243547">
    <property type="component" value="Unassembled WGS sequence"/>
</dbReference>
<keyword evidence="9 10" id="KW-0131">Cell cycle</keyword>
<keyword evidence="4 10" id="KW-1003">Cell membrane</keyword>
<dbReference type="RefSeq" id="WP_072907451.1">
    <property type="nucleotide sequence ID" value="NZ_FRAI01000014.1"/>
</dbReference>
<dbReference type="PIRSF" id="PIRSF003097">
    <property type="entry name" value="FtsX"/>
    <property type="match status" value="1"/>
</dbReference>
<evidence type="ECO:0000256" key="1">
    <source>
        <dbReference type="ARBA" id="ARBA00004651"/>
    </source>
</evidence>